<sequence length="234" mass="25840">MKQPPWKKGISWRWFVLWEAADAPTITKEQIQAAMDQRFSPEIRQKLANARVGIAGLGGLGSHIAVMLARTGVGTLHLVDFDVVDLTNLNRQQYFLPQLGQEKTKALCDLLRQINPYLTLLPQTVRVTEENAGELFRDDPILCEAFDQPEQKAMLVSTVLEQCPDTVVISGSGMAGYGSANDIHSRKAARRLYLCGDETTDLAPFRGLMAPRVSVCAGHQANLVVRLILGEETP</sequence>
<reference evidence="2" key="1">
    <citation type="submission" date="2020-10" db="EMBL/GenBank/DDBJ databases">
        <authorList>
            <person name="Gilroy R."/>
        </authorList>
    </citation>
    <scope>NUCLEOTIDE SEQUENCE</scope>
    <source>
        <strain evidence="2">CHK184-25365</strain>
    </source>
</reference>
<dbReference type="InterPro" id="IPR012729">
    <property type="entry name" value="ThiF_fam2"/>
</dbReference>
<evidence type="ECO:0000313" key="3">
    <source>
        <dbReference type="Proteomes" id="UP000886749"/>
    </source>
</evidence>
<reference evidence="2" key="2">
    <citation type="journal article" date="2021" name="PeerJ">
        <title>Extensive microbial diversity within the chicken gut microbiome revealed by metagenomics and culture.</title>
        <authorList>
            <person name="Gilroy R."/>
            <person name="Ravi A."/>
            <person name="Getino M."/>
            <person name="Pursley I."/>
            <person name="Horton D.L."/>
            <person name="Alikhan N.F."/>
            <person name="Baker D."/>
            <person name="Gharbi K."/>
            <person name="Hall N."/>
            <person name="Watson M."/>
            <person name="Adriaenssens E.M."/>
            <person name="Foster-Nyarko E."/>
            <person name="Jarju S."/>
            <person name="Secka A."/>
            <person name="Antonio M."/>
            <person name="Oren A."/>
            <person name="Chaudhuri R.R."/>
            <person name="La Ragione R."/>
            <person name="Hildebrand F."/>
            <person name="Pallen M.J."/>
        </authorList>
    </citation>
    <scope>NUCLEOTIDE SEQUENCE</scope>
    <source>
        <strain evidence="2">CHK184-25365</strain>
    </source>
</reference>
<comment type="caution">
    <text evidence="2">The sequence shown here is derived from an EMBL/GenBank/DDBJ whole genome shotgun (WGS) entry which is preliminary data.</text>
</comment>
<accession>A0A9D1DD42</accession>
<proteinExistence type="predicted"/>
<dbReference type="PANTHER" id="PTHR43267:SF3">
    <property type="entry name" value="THIF PROTEIN"/>
    <property type="match status" value="1"/>
</dbReference>
<keyword evidence="2" id="KW-0548">Nucleotidyltransferase</keyword>
<dbReference type="InterPro" id="IPR000594">
    <property type="entry name" value="ThiF_NAD_FAD-bd"/>
</dbReference>
<dbReference type="PANTHER" id="PTHR43267">
    <property type="entry name" value="TRNA THREONYLCARBAMOYLADENOSINE DEHYDRATASE"/>
    <property type="match status" value="1"/>
</dbReference>
<dbReference type="GO" id="GO:0008641">
    <property type="term" value="F:ubiquitin-like modifier activating enzyme activity"/>
    <property type="evidence" value="ECO:0007669"/>
    <property type="project" value="InterPro"/>
</dbReference>
<dbReference type="EMBL" id="DVGY01000151">
    <property type="protein sequence ID" value="HIR41493.1"/>
    <property type="molecule type" value="Genomic_DNA"/>
</dbReference>
<name>A0A9D1DD42_9FIRM</name>
<dbReference type="GO" id="GO:0061504">
    <property type="term" value="P:cyclic threonylcarbamoyladenosine biosynthetic process"/>
    <property type="evidence" value="ECO:0007669"/>
    <property type="project" value="TreeGrafter"/>
</dbReference>
<dbReference type="GO" id="GO:0061503">
    <property type="term" value="F:tRNA threonylcarbamoyladenosine dehydratase"/>
    <property type="evidence" value="ECO:0007669"/>
    <property type="project" value="TreeGrafter"/>
</dbReference>
<dbReference type="SUPFAM" id="SSF69572">
    <property type="entry name" value="Activating enzymes of the ubiquitin-like proteins"/>
    <property type="match status" value="1"/>
</dbReference>
<dbReference type="Pfam" id="PF00899">
    <property type="entry name" value="ThiF"/>
    <property type="match status" value="1"/>
</dbReference>
<dbReference type="Proteomes" id="UP000886749">
    <property type="component" value="Unassembled WGS sequence"/>
</dbReference>
<feature type="domain" description="THIF-type NAD/FAD binding fold" evidence="1">
    <location>
        <begin position="37"/>
        <end position="232"/>
    </location>
</feature>
<protein>
    <submittedName>
        <fullName evidence="2">Sulfur carrier protein ThiS adenylyltransferase ThiF</fullName>
    </submittedName>
</protein>
<dbReference type="Gene3D" id="3.40.50.720">
    <property type="entry name" value="NAD(P)-binding Rossmann-like Domain"/>
    <property type="match status" value="1"/>
</dbReference>
<keyword evidence="2" id="KW-0808">Transferase</keyword>
<organism evidence="2 3">
    <name type="scientific">Candidatus Egerieicola pullicola</name>
    <dbReference type="NCBI Taxonomy" id="2840775"/>
    <lineage>
        <taxon>Bacteria</taxon>
        <taxon>Bacillati</taxon>
        <taxon>Bacillota</taxon>
        <taxon>Clostridia</taxon>
        <taxon>Eubacteriales</taxon>
        <taxon>Oscillospiraceae</taxon>
        <taxon>Oscillospiraceae incertae sedis</taxon>
        <taxon>Candidatus Egerieicola</taxon>
    </lineage>
</organism>
<dbReference type="AlphaFoldDB" id="A0A9D1DD42"/>
<dbReference type="GO" id="GO:0016779">
    <property type="term" value="F:nucleotidyltransferase activity"/>
    <property type="evidence" value="ECO:0007669"/>
    <property type="project" value="UniProtKB-KW"/>
</dbReference>
<dbReference type="NCBIfam" id="TIGR02354">
    <property type="entry name" value="thiF_fam2"/>
    <property type="match status" value="1"/>
</dbReference>
<dbReference type="InterPro" id="IPR045886">
    <property type="entry name" value="ThiF/MoeB/HesA"/>
</dbReference>
<gene>
    <name evidence="2" type="primary">thiF</name>
    <name evidence="2" type="ORF">IAB36_06685</name>
</gene>
<dbReference type="NCBIfam" id="NF006395">
    <property type="entry name" value="PRK08644.1"/>
    <property type="match status" value="1"/>
</dbReference>
<dbReference type="InterPro" id="IPR035985">
    <property type="entry name" value="Ubiquitin-activating_enz"/>
</dbReference>
<evidence type="ECO:0000313" key="2">
    <source>
        <dbReference type="EMBL" id="HIR41493.1"/>
    </source>
</evidence>
<evidence type="ECO:0000259" key="1">
    <source>
        <dbReference type="Pfam" id="PF00899"/>
    </source>
</evidence>